<dbReference type="SUPFAM" id="SSF46689">
    <property type="entry name" value="Homeodomain-like"/>
    <property type="match status" value="1"/>
</dbReference>
<dbReference type="PANTHER" id="PTHR24332">
    <property type="entry name" value="HOMEOBOX PROTEIN CDX"/>
    <property type="match status" value="1"/>
</dbReference>
<dbReference type="Gene3D" id="1.10.10.60">
    <property type="entry name" value="Homeodomain-like"/>
    <property type="match status" value="1"/>
</dbReference>
<comment type="caution">
    <text evidence="9">The sequence shown here is derived from an EMBL/GenBank/DDBJ whole genome shotgun (WGS) entry which is preliminary data.</text>
</comment>
<dbReference type="CDD" id="cd00086">
    <property type="entry name" value="homeodomain"/>
    <property type="match status" value="1"/>
</dbReference>
<evidence type="ECO:0000256" key="3">
    <source>
        <dbReference type="ARBA" id="ARBA00023125"/>
    </source>
</evidence>
<dbReference type="PROSITE" id="PS00027">
    <property type="entry name" value="HOMEOBOX_1"/>
    <property type="match status" value="1"/>
</dbReference>
<dbReference type="EMBL" id="JAPWTJ010000638">
    <property type="protein sequence ID" value="KAJ8976703.1"/>
    <property type="molecule type" value="Genomic_DNA"/>
</dbReference>
<organism evidence="9 10">
    <name type="scientific">Molorchus minor</name>
    <dbReference type="NCBI Taxonomy" id="1323400"/>
    <lineage>
        <taxon>Eukaryota</taxon>
        <taxon>Metazoa</taxon>
        <taxon>Ecdysozoa</taxon>
        <taxon>Arthropoda</taxon>
        <taxon>Hexapoda</taxon>
        <taxon>Insecta</taxon>
        <taxon>Pterygota</taxon>
        <taxon>Neoptera</taxon>
        <taxon>Endopterygota</taxon>
        <taxon>Coleoptera</taxon>
        <taxon>Polyphaga</taxon>
        <taxon>Cucujiformia</taxon>
        <taxon>Chrysomeloidea</taxon>
        <taxon>Cerambycidae</taxon>
        <taxon>Lamiinae</taxon>
        <taxon>Monochamini</taxon>
        <taxon>Molorchus</taxon>
    </lineage>
</organism>
<keyword evidence="10" id="KW-1185">Reference proteome</keyword>
<evidence type="ECO:0000259" key="8">
    <source>
        <dbReference type="PROSITE" id="PS50071"/>
    </source>
</evidence>
<dbReference type="InterPro" id="IPR000047">
    <property type="entry name" value="HTH_motif"/>
</dbReference>
<evidence type="ECO:0000256" key="6">
    <source>
        <dbReference type="PROSITE-ProRule" id="PRU00108"/>
    </source>
</evidence>
<dbReference type="PANTHER" id="PTHR24332:SF9">
    <property type="entry name" value="HOMEOTIC PROTEIN CAUDAL"/>
    <property type="match status" value="1"/>
</dbReference>
<evidence type="ECO:0000256" key="2">
    <source>
        <dbReference type="ARBA" id="ARBA00010341"/>
    </source>
</evidence>
<dbReference type="InterPro" id="IPR020479">
    <property type="entry name" value="HD_metazoa"/>
</dbReference>
<proteinExistence type="inferred from homology"/>
<dbReference type="InterPro" id="IPR047152">
    <property type="entry name" value="Caudal_homeobox"/>
</dbReference>
<feature type="domain" description="Homeobox" evidence="8">
    <location>
        <begin position="85"/>
        <end position="145"/>
    </location>
</feature>
<evidence type="ECO:0000256" key="4">
    <source>
        <dbReference type="ARBA" id="ARBA00023155"/>
    </source>
</evidence>
<name>A0ABQ9JGG8_9CUCU</name>
<evidence type="ECO:0000256" key="5">
    <source>
        <dbReference type="ARBA" id="ARBA00023242"/>
    </source>
</evidence>
<dbReference type="SMART" id="SM00389">
    <property type="entry name" value="HOX"/>
    <property type="match status" value="1"/>
</dbReference>
<protein>
    <recommendedName>
        <fullName evidence="8">Homeobox domain-containing protein</fullName>
    </recommendedName>
</protein>
<evidence type="ECO:0000256" key="1">
    <source>
        <dbReference type="ARBA" id="ARBA00004123"/>
    </source>
</evidence>
<dbReference type="InterPro" id="IPR017970">
    <property type="entry name" value="Homeobox_CS"/>
</dbReference>
<comment type="subcellular location">
    <subcellularLocation>
        <location evidence="1 6 7">Nucleus</location>
    </subcellularLocation>
</comment>
<dbReference type="PRINTS" id="PR00024">
    <property type="entry name" value="HOMEOBOX"/>
</dbReference>
<dbReference type="Pfam" id="PF00046">
    <property type="entry name" value="Homeodomain"/>
    <property type="match status" value="1"/>
</dbReference>
<comment type="similarity">
    <text evidence="2">Belongs to the Caudal homeobox family.</text>
</comment>
<dbReference type="PRINTS" id="PR00031">
    <property type="entry name" value="HTHREPRESSR"/>
</dbReference>
<accession>A0ABQ9JGG8</accession>
<keyword evidence="4 6" id="KW-0371">Homeobox</keyword>
<keyword evidence="5 6" id="KW-0539">Nucleus</keyword>
<dbReference type="PROSITE" id="PS50071">
    <property type="entry name" value="HOMEOBOX_2"/>
    <property type="match status" value="1"/>
</dbReference>
<evidence type="ECO:0000313" key="9">
    <source>
        <dbReference type="EMBL" id="KAJ8976703.1"/>
    </source>
</evidence>
<dbReference type="InterPro" id="IPR001356">
    <property type="entry name" value="HD"/>
</dbReference>
<evidence type="ECO:0000256" key="7">
    <source>
        <dbReference type="RuleBase" id="RU000682"/>
    </source>
</evidence>
<sequence>MFLPPNPFPNFNSSFHHVDIGTPIFIMSDYYGHHSHIGRAIFRCCDVSKWDEICNCITFTYLCVMKCDCIDFNPYLAGSRIGRTRTKDKYRIVYTDHQRVELEKEFYYNRYITIRRKAELASALGLSERQVKIWFQNRRAKERKQVKKKDETNEKIAMDMSLHAIPQQHAEEVKSQVHDTTGRGPTLGNPGIDVPCFDMRLETSERGRLVVLNFCGCVRTIP</sequence>
<evidence type="ECO:0000313" key="10">
    <source>
        <dbReference type="Proteomes" id="UP001162164"/>
    </source>
</evidence>
<dbReference type="Proteomes" id="UP001162164">
    <property type="component" value="Unassembled WGS sequence"/>
</dbReference>
<reference evidence="9" key="1">
    <citation type="journal article" date="2023" name="Insect Mol. Biol.">
        <title>Genome sequencing provides insights into the evolution of gene families encoding plant cell wall-degrading enzymes in longhorned beetles.</title>
        <authorList>
            <person name="Shin N.R."/>
            <person name="Okamura Y."/>
            <person name="Kirsch R."/>
            <person name="Pauchet Y."/>
        </authorList>
    </citation>
    <scope>NUCLEOTIDE SEQUENCE</scope>
    <source>
        <strain evidence="9">MMC_N1</strain>
    </source>
</reference>
<gene>
    <name evidence="9" type="ORF">NQ317_005921</name>
</gene>
<feature type="DNA-binding region" description="Homeobox" evidence="6">
    <location>
        <begin position="87"/>
        <end position="146"/>
    </location>
</feature>
<dbReference type="InterPro" id="IPR009057">
    <property type="entry name" value="Homeodomain-like_sf"/>
</dbReference>
<keyword evidence="3 6" id="KW-0238">DNA-binding</keyword>